<comment type="pathway">
    <text evidence="1">Cofactor biosynthesis; tetrahydrofolate biosynthesis; 2-amino-4-hydroxy-6-hydroxymethyl-7,8-dihydropteridine diphosphate from 7,8-dihydroneopterin triphosphate: step 4/4.</text>
</comment>
<dbReference type="GO" id="GO:0016301">
    <property type="term" value="F:kinase activity"/>
    <property type="evidence" value="ECO:0007669"/>
    <property type="project" value="UniProtKB-KW"/>
</dbReference>
<evidence type="ECO:0000256" key="8">
    <source>
        <dbReference type="ARBA" id="ARBA00022840"/>
    </source>
</evidence>
<evidence type="ECO:0000256" key="9">
    <source>
        <dbReference type="ARBA" id="ARBA00022909"/>
    </source>
</evidence>
<evidence type="ECO:0000256" key="5">
    <source>
        <dbReference type="ARBA" id="ARBA00022679"/>
    </source>
</evidence>
<keyword evidence="9" id="KW-0289">Folate biosynthesis</keyword>
<evidence type="ECO:0000256" key="12">
    <source>
        <dbReference type="ARBA" id="ARBA00033413"/>
    </source>
</evidence>
<sequence>MQVQLSFQASPYTEVFVALGGNSALDGKSVHEALNESISLLDSGEMTLRSRSRMYSTPCFPAGAGPDFVNAAAVFRTSLPPEAVLCRLHEVESVFGRERKVRWSERTLDLDLLGYGDAVAPDEPTFRRWADLPLERQTREAPDRLILPHPRMQDRAFVLVPMAEIAPDWRHPVFGLTVAEMAAAIPAEERAQIAPL</sequence>
<dbReference type="Proteomes" id="UP000199356">
    <property type="component" value="Unassembled WGS sequence"/>
</dbReference>
<dbReference type="AlphaFoldDB" id="A0A1I5KD75"/>
<evidence type="ECO:0000313" key="14">
    <source>
        <dbReference type="EMBL" id="SFO82957.1"/>
    </source>
</evidence>
<accession>A0A1I5KD75</accession>
<dbReference type="SUPFAM" id="SSF55083">
    <property type="entry name" value="6-hydroxymethyl-7,8-dihydropterin pyrophosphokinase, HPPK"/>
    <property type="match status" value="1"/>
</dbReference>
<reference evidence="14 15" key="1">
    <citation type="submission" date="2016-10" db="EMBL/GenBank/DDBJ databases">
        <authorList>
            <person name="de Groot N.N."/>
        </authorList>
    </citation>
    <scope>NUCLEOTIDE SEQUENCE [LARGE SCALE GENOMIC DNA]</scope>
    <source>
        <strain evidence="14 15">DSM 19547</strain>
    </source>
</reference>
<dbReference type="PANTHER" id="PTHR43071">
    <property type="entry name" value="2-AMINO-4-HYDROXY-6-HYDROXYMETHYLDIHYDROPTERIDINE PYROPHOSPHOKINASE"/>
    <property type="match status" value="1"/>
</dbReference>
<gene>
    <name evidence="14" type="ORF">SAMN04488047_10133</name>
</gene>
<dbReference type="UniPathway" id="UPA00077">
    <property type="reaction ID" value="UER00155"/>
</dbReference>
<dbReference type="EMBL" id="FOXA01000001">
    <property type="protein sequence ID" value="SFO82957.1"/>
    <property type="molecule type" value="Genomic_DNA"/>
</dbReference>
<evidence type="ECO:0000256" key="7">
    <source>
        <dbReference type="ARBA" id="ARBA00022777"/>
    </source>
</evidence>
<protein>
    <recommendedName>
        <fullName evidence="4">2-amino-4-hydroxy-6-hydroxymethyldihydropteridine pyrophosphokinase</fullName>
        <ecNumber evidence="3">2.7.6.3</ecNumber>
    </recommendedName>
    <alternativeName>
        <fullName evidence="11">6-hydroxymethyl-7,8-dihydropterin pyrophosphokinase</fullName>
    </alternativeName>
    <alternativeName>
        <fullName evidence="12">7,8-dihydro-6-hydroxymethylpterin-pyrophosphokinase</fullName>
    </alternativeName>
</protein>
<organism evidence="14 15">
    <name type="scientific">Tranquillimonas alkanivorans</name>
    <dbReference type="NCBI Taxonomy" id="441119"/>
    <lineage>
        <taxon>Bacteria</taxon>
        <taxon>Pseudomonadati</taxon>
        <taxon>Pseudomonadota</taxon>
        <taxon>Alphaproteobacteria</taxon>
        <taxon>Rhodobacterales</taxon>
        <taxon>Roseobacteraceae</taxon>
        <taxon>Tranquillimonas</taxon>
    </lineage>
</organism>
<dbReference type="EC" id="2.7.6.3" evidence="3"/>
<evidence type="ECO:0000256" key="1">
    <source>
        <dbReference type="ARBA" id="ARBA00005051"/>
    </source>
</evidence>
<feature type="domain" description="7,8-dihydro-6-hydroxymethylpterin-pyrophosphokinase" evidence="13">
    <location>
        <begin position="16"/>
        <end position="167"/>
    </location>
</feature>
<evidence type="ECO:0000259" key="13">
    <source>
        <dbReference type="Pfam" id="PF01288"/>
    </source>
</evidence>
<evidence type="ECO:0000256" key="11">
    <source>
        <dbReference type="ARBA" id="ARBA00029766"/>
    </source>
</evidence>
<comment type="similarity">
    <text evidence="2">Belongs to the HPPK family.</text>
</comment>
<keyword evidence="6" id="KW-0547">Nucleotide-binding</keyword>
<keyword evidence="5" id="KW-0808">Transferase</keyword>
<dbReference type="InterPro" id="IPR000550">
    <property type="entry name" value="Hppk"/>
</dbReference>
<keyword evidence="8" id="KW-0067">ATP-binding</keyword>
<dbReference type="Gene3D" id="3.30.70.560">
    <property type="entry name" value="7,8-Dihydro-6-hydroxymethylpterin-pyrophosphokinase HPPK"/>
    <property type="match status" value="1"/>
</dbReference>
<evidence type="ECO:0000256" key="3">
    <source>
        <dbReference type="ARBA" id="ARBA00013253"/>
    </source>
</evidence>
<dbReference type="GO" id="GO:0005524">
    <property type="term" value="F:ATP binding"/>
    <property type="evidence" value="ECO:0007669"/>
    <property type="project" value="UniProtKB-KW"/>
</dbReference>
<evidence type="ECO:0000256" key="6">
    <source>
        <dbReference type="ARBA" id="ARBA00022741"/>
    </source>
</evidence>
<evidence type="ECO:0000313" key="15">
    <source>
        <dbReference type="Proteomes" id="UP000199356"/>
    </source>
</evidence>
<dbReference type="PANTHER" id="PTHR43071:SF1">
    <property type="entry name" value="2-AMINO-4-HYDROXY-6-HYDROXYMETHYLDIHYDROPTERIDINE PYROPHOSPHOKINASE"/>
    <property type="match status" value="1"/>
</dbReference>
<dbReference type="CDD" id="cd00483">
    <property type="entry name" value="HPPK"/>
    <property type="match status" value="1"/>
</dbReference>
<dbReference type="InterPro" id="IPR035907">
    <property type="entry name" value="Hppk_sf"/>
</dbReference>
<keyword evidence="15" id="KW-1185">Reference proteome</keyword>
<dbReference type="NCBIfam" id="TIGR01498">
    <property type="entry name" value="folK"/>
    <property type="match status" value="1"/>
</dbReference>
<dbReference type="GO" id="GO:0046654">
    <property type="term" value="P:tetrahydrofolate biosynthetic process"/>
    <property type="evidence" value="ECO:0007669"/>
    <property type="project" value="UniProtKB-UniPathway"/>
</dbReference>
<name>A0A1I5KD75_9RHOB</name>
<dbReference type="Pfam" id="PF01288">
    <property type="entry name" value="HPPK"/>
    <property type="match status" value="1"/>
</dbReference>
<proteinExistence type="inferred from homology"/>
<keyword evidence="7 14" id="KW-0418">Kinase</keyword>
<evidence type="ECO:0000256" key="2">
    <source>
        <dbReference type="ARBA" id="ARBA00005810"/>
    </source>
</evidence>
<dbReference type="GO" id="GO:0003848">
    <property type="term" value="F:2-amino-4-hydroxy-6-hydroxymethyldihydropteridine diphosphokinase activity"/>
    <property type="evidence" value="ECO:0007669"/>
    <property type="project" value="UniProtKB-EC"/>
</dbReference>
<evidence type="ECO:0000256" key="10">
    <source>
        <dbReference type="ARBA" id="ARBA00029409"/>
    </source>
</evidence>
<dbReference type="GO" id="GO:0046656">
    <property type="term" value="P:folic acid biosynthetic process"/>
    <property type="evidence" value="ECO:0007669"/>
    <property type="project" value="UniProtKB-KW"/>
</dbReference>
<comment type="function">
    <text evidence="10">Catalyzes the transfer of pyrophosphate from adenosine triphosphate (ATP) to 6-hydroxymethyl-7,8-dihydropterin, an enzymatic step in folate biosynthesis pathway.</text>
</comment>
<evidence type="ECO:0000256" key="4">
    <source>
        <dbReference type="ARBA" id="ARBA00016218"/>
    </source>
</evidence>
<dbReference type="STRING" id="441119.SAMN04488047_10133"/>